<comment type="caution">
    <text evidence="1">The sequence shown here is derived from an EMBL/GenBank/DDBJ whole genome shotgun (WGS) entry which is preliminary data.</text>
</comment>
<proteinExistence type="predicted"/>
<organism evidence="1 2">
    <name type="scientific">Molorchus minor</name>
    <dbReference type="NCBI Taxonomy" id="1323400"/>
    <lineage>
        <taxon>Eukaryota</taxon>
        <taxon>Metazoa</taxon>
        <taxon>Ecdysozoa</taxon>
        <taxon>Arthropoda</taxon>
        <taxon>Hexapoda</taxon>
        <taxon>Insecta</taxon>
        <taxon>Pterygota</taxon>
        <taxon>Neoptera</taxon>
        <taxon>Endopterygota</taxon>
        <taxon>Coleoptera</taxon>
        <taxon>Polyphaga</taxon>
        <taxon>Cucujiformia</taxon>
        <taxon>Chrysomeloidea</taxon>
        <taxon>Cerambycidae</taxon>
        <taxon>Lamiinae</taxon>
        <taxon>Monochamini</taxon>
        <taxon>Molorchus</taxon>
    </lineage>
</organism>
<evidence type="ECO:0000313" key="2">
    <source>
        <dbReference type="Proteomes" id="UP001162164"/>
    </source>
</evidence>
<protein>
    <submittedName>
        <fullName evidence="1">Uncharacterized protein</fullName>
    </submittedName>
</protein>
<evidence type="ECO:0000313" key="1">
    <source>
        <dbReference type="EMBL" id="KAJ8986108.1"/>
    </source>
</evidence>
<keyword evidence="2" id="KW-1185">Reference proteome</keyword>
<accession>A0ABQ9K8Z8</accession>
<sequence length="80" mass="9119">MHYYPSTGFPSGGYTHCRSGSDSGLHRRVPQGGGCLRQRRFHPVRFGRENQSQHRQVNCKAIAMTTKTYLCNFCTLELDI</sequence>
<name>A0ABQ9K8Z8_9CUCU</name>
<reference evidence="1" key="1">
    <citation type="journal article" date="2023" name="Insect Mol. Biol.">
        <title>Genome sequencing provides insights into the evolution of gene families encoding plant cell wall-degrading enzymes in longhorned beetles.</title>
        <authorList>
            <person name="Shin N.R."/>
            <person name="Okamura Y."/>
            <person name="Kirsch R."/>
            <person name="Pauchet Y."/>
        </authorList>
    </citation>
    <scope>NUCLEOTIDE SEQUENCE</scope>
    <source>
        <strain evidence="1">MMC_N1</strain>
    </source>
</reference>
<dbReference type="Proteomes" id="UP001162164">
    <property type="component" value="Unassembled WGS sequence"/>
</dbReference>
<dbReference type="EMBL" id="JAPWTJ010000002">
    <property type="protein sequence ID" value="KAJ8986108.1"/>
    <property type="molecule type" value="Genomic_DNA"/>
</dbReference>
<gene>
    <name evidence="1" type="ORF">NQ317_005578</name>
</gene>